<reference evidence="2 3" key="1">
    <citation type="journal article" date="2019" name="PLoS Biol.">
        <title>Sex chromosomes control vertical transmission of feminizing Wolbachia symbionts in an isopod.</title>
        <authorList>
            <person name="Becking T."/>
            <person name="Chebbi M.A."/>
            <person name="Giraud I."/>
            <person name="Moumen B."/>
            <person name="Laverre T."/>
            <person name="Caubet Y."/>
            <person name="Peccoud J."/>
            <person name="Gilbert C."/>
            <person name="Cordaux R."/>
        </authorList>
    </citation>
    <scope>NUCLEOTIDE SEQUENCE [LARGE SCALE GENOMIC DNA]</scope>
    <source>
        <strain evidence="2">ANa2</strain>
        <tissue evidence="2">Whole body excluding digestive tract and cuticle</tissue>
    </source>
</reference>
<feature type="non-terminal residue" evidence="2">
    <location>
        <position position="1"/>
    </location>
</feature>
<dbReference type="EMBL" id="SEYY01021349">
    <property type="protein sequence ID" value="KAB7496446.1"/>
    <property type="molecule type" value="Genomic_DNA"/>
</dbReference>
<evidence type="ECO:0000313" key="3">
    <source>
        <dbReference type="Proteomes" id="UP000326759"/>
    </source>
</evidence>
<dbReference type="AlphaFoldDB" id="A0A5N5SQS7"/>
<keyword evidence="1" id="KW-0812">Transmembrane</keyword>
<dbReference type="OrthoDB" id="10353504at2759"/>
<evidence type="ECO:0000313" key="2">
    <source>
        <dbReference type="EMBL" id="KAB7496446.1"/>
    </source>
</evidence>
<organism evidence="2 3">
    <name type="scientific">Armadillidium nasatum</name>
    <dbReference type="NCBI Taxonomy" id="96803"/>
    <lineage>
        <taxon>Eukaryota</taxon>
        <taxon>Metazoa</taxon>
        <taxon>Ecdysozoa</taxon>
        <taxon>Arthropoda</taxon>
        <taxon>Crustacea</taxon>
        <taxon>Multicrustacea</taxon>
        <taxon>Malacostraca</taxon>
        <taxon>Eumalacostraca</taxon>
        <taxon>Peracarida</taxon>
        <taxon>Isopoda</taxon>
        <taxon>Oniscidea</taxon>
        <taxon>Crinocheta</taxon>
        <taxon>Armadillidiidae</taxon>
        <taxon>Armadillidium</taxon>
    </lineage>
</organism>
<sequence>YYLQVLTFWLAIGGMLYRRKTNMLPFSVEECTHLNYSSVNNSGIQGIVNSTYSSLFEDTNVDTSFINSFYQISYTLYGSIGPVLCILLAVVVSLITDIRPPKHIEKQDQESIMRALGEWMYLP</sequence>
<keyword evidence="1" id="KW-1133">Transmembrane helix</keyword>
<gene>
    <name evidence="2" type="ORF">Anas_01809</name>
</gene>
<keyword evidence="3" id="KW-1185">Reference proteome</keyword>
<protein>
    <submittedName>
        <fullName evidence="2">Uncharacterized protein</fullName>
    </submittedName>
</protein>
<feature type="transmembrane region" description="Helical" evidence="1">
    <location>
        <begin position="74"/>
        <end position="96"/>
    </location>
</feature>
<evidence type="ECO:0000256" key="1">
    <source>
        <dbReference type="SAM" id="Phobius"/>
    </source>
</evidence>
<proteinExistence type="predicted"/>
<keyword evidence="1" id="KW-0472">Membrane</keyword>
<dbReference type="Proteomes" id="UP000326759">
    <property type="component" value="Unassembled WGS sequence"/>
</dbReference>
<name>A0A5N5SQS7_9CRUS</name>
<accession>A0A5N5SQS7</accession>
<comment type="caution">
    <text evidence="2">The sequence shown here is derived from an EMBL/GenBank/DDBJ whole genome shotgun (WGS) entry which is preliminary data.</text>
</comment>